<feature type="transmembrane region" description="Helical" evidence="1">
    <location>
        <begin position="36"/>
        <end position="56"/>
    </location>
</feature>
<keyword evidence="1" id="KW-1133">Transmembrane helix</keyword>
<dbReference type="AlphaFoldDB" id="A0A2W1NLE1"/>
<gene>
    <name evidence="2" type="ORF">DNU06_02165</name>
</gene>
<feature type="transmembrane region" description="Helical" evidence="1">
    <location>
        <begin position="7"/>
        <end position="24"/>
    </location>
</feature>
<accession>A0A2W1NLE1</accession>
<dbReference type="EMBL" id="QKSB01000001">
    <property type="protein sequence ID" value="PZE18656.1"/>
    <property type="molecule type" value="Genomic_DNA"/>
</dbReference>
<feature type="transmembrane region" description="Helical" evidence="1">
    <location>
        <begin position="187"/>
        <end position="204"/>
    </location>
</feature>
<dbReference type="RefSeq" id="WP_111061557.1">
    <property type="nucleotide sequence ID" value="NZ_JBHUCU010000007.1"/>
</dbReference>
<organism evidence="2 3">
    <name type="scientific">Putridiphycobacter roseus</name>
    <dbReference type="NCBI Taxonomy" id="2219161"/>
    <lineage>
        <taxon>Bacteria</taxon>
        <taxon>Pseudomonadati</taxon>
        <taxon>Bacteroidota</taxon>
        <taxon>Flavobacteriia</taxon>
        <taxon>Flavobacteriales</taxon>
        <taxon>Crocinitomicaceae</taxon>
        <taxon>Putridiphycobacter</taxon>
    </lineage>
</organism>
<evidence type="ECO:0000313" key="2">
    <source>
        <dbReference type="EMBL" id="PZE18656.1"/>
    </source>
</evidence>
<reference evidence="2 3" key="1">
    <citation type="submission" date="2018-06" db="EMBL/GenBank/DDBJ databases">
        <title>The draft genome sequence of Crocinitomix sp. SM1701.</title>
        <authorList>
            <person name="Zhang X."/>
        </authorList>
    </citation>
    <scope>NUCLEOTIDE SEQUENCE [LARGE SCALE GENOMIC DNA]</scope>
    <source>
        <strain evidence="2 3">SM1701</strain>
    </source>
</reference>
<evidence type="ECO:0000313" key="3">
    <source>
        <dbReference type="Proteomes" id="UP000249248"/>
    </source>
</evidence>
<dbReference type="Proteomes" id="UP000249248">
    <property type="component" value="Unassembled WGS sequence"/>
</dbReference>
<evidence type="ECO:0000256" key="1">
    <source>
        <dbReference type="SAM" id="Phobius"/>
    </source>
</evidence>
<feature type="transmembrane region" description="Helical" evidence="1">
    <location>
        <begin position="257"/>
        <end position="275"/>
    </location>
</feature>
<dbReference type="OrthoDB" id="3862418at2"/>
<feature type="transmembrane region" description="Helical" evidence="1">
    <location>
        <begin position="379"/>
        <end position="401"/>
    </location>
</feature>
<feature type="transmembrane region" description="Helical" evidence="1">
    <location>
        <begin position="345"/>
        <end position="367"/>
    </location>
</feature>
<feature type="transmembrane region" description="Helical" evidence="1">
    <location>
        <begin position="407"/>
        <end position="426"/>
    </location>
</feature>
<keyword evidence="1" id="KW-0472">Membrane</keyword>
<feature type="transmembrane region" description="Helical" evidence="1">
    <location>
        <begin position="161"/>
        <end position="180"/>
    </location>
</feature>
<proteinExistence type="predicted"/>
<sequence>MISLADWGIWIIYLGVITIILWFLRDRKQPELAKFYLPGFYVKVFGGVAFVVIYIYHYKGVGDTFLYFNGAKVLANAMVESPVDYFRLILSSSNNLPPDLYRYTQDIFYAHTAEEWFMVKLLSPIVLLSFKSYLVTTLLVSVFSFFGAWKLFKVFNHALKSYPYLAFGVAFLIPSTVFFGGGVIKDTVTMVGISVVIYALYFGLRERMNLKLMLIALFWAFIILNLKAYIILSFLPSFFIIVYIFFRSRSQNKMLRLMITPMLIAFIAAVAYLSFQNLPDISEKYNQNNLEKKLKGFHTWHATIGESAYSLGEIEYTPLGVMKKVPAALMTTFFKPYVWKARNPVVLLSALESLFIFILFFLVTIKTRFKYFKYLPSGFFRALVSFVLLFGFIVGFTSYNFGALARYKIPVIPVFVFILILILLQVREKEKEAKIKPN</sequence>
<evidence type="ECO:0008006" key="4">
    <source>
        <dbReference type="Google" id="ProtNLM"/>
    </source>
</evidence>
<feature type="transmembrane region" description="Helical" evidence="1">
    <location>
        <begin position="216"/>
        <end position="245"/>
    </location>
</feature>
<keyword evidence="3" id="KW-1185">Reference proteome</keyword>
<name>A0A2W1NLE1_9FLAO</name>
<protein>
    <recommendedName>
        <fullName evidence="4">Glycosyltransferase RgtA/B/C/D-like domain-containing protein</fullName>
    </recommendedName>
</protein>
<keyword evidence="1" id="KW-0812">Transmembrane</keyword>
<feature type="transmembrane region" description="Helical" evidence="1">
    <location>
        <begin position="125"/>
        <end position="149"/>
    </location>
</feature>
<comment type="caution">
    <text evidence="2">The sequence shown here is derived from an EMBL/GenBank/DDBJ whole genome shotgun (WGS) entry which is preliminary data.</text>
</comment>